<dbReference type="Proteomes" id="UP001341840">
    <property type="component" value="Unassembled WGS sequence"/>
</dbReference>
<comment type="caution">
    <text evidence="1">The sequence shown here is derived from an EMBL/GenBank/DDBJ whole genome shotgun (WGS) entry which is preliminary data.</text>
</comment>
<reference evidence="1 2" key="1">
    <citation type="journal article" date="2023" name="Plants (Basel)">
        <title>Bridging the Gap: Combining Genomics and Transcriptomics Approaches to Understand Stylosanthes scabra, an Orphan Legume from the Brazilian Caatinga.</title>
        <authorList>
            <person name="Ferreira-Neto J.R.C."/>
            <person name="da Silva M.D."/>
            <person name="Binneck E."/>
            <person name="de Melo N.F."/>
            <person name="da Silva R.H."/>
            <person name="de Melo A.L.T.M."/>
            <person name="Pandolfi V."/>
            <person name="Bustamante F.O."/>
            <person name="Brasileiro-Vidal A.C."/>
            <person name="Benko-Iseppon A.M."/>
        </authorList>
    </citation>
    <scope>NUCLEOTIDE SEQUENCE [LARGE SCALE GENOMIC DNA]</scope>
    <source>
        <tissue evidence="1">Leaves</tissue>
    </source>
</reference>
<organism evidence="1 2">
    <name type="scientific">Stylosanthes scabra</name>
    <dbReference type="NCBI Taxonomy" id="79078"/>
    <lineage>
        <taxon>Eukaryota</taxon>
        <taxon>Viridiplantae</taxon>
        <taxon>Streptophyta</taxon>
        <taxon>Embryophyta</taxon>
        <taxon>Tracheophyta</taxon>
        <taxon>Spermatophyta</taxon>
        <taxon>Magnoliopsida</taxon>
        <taxon>eudicotyledons</taxon>
        <taxon>Gunneridae</taxon>
        <taxon>Pentapetalae</taxon>
        <taxon>rosids</taxon>
        <taxon>fabids</taxon>
        <taxon>Fabales</taxon>
        <taxon>Fabaceae</taxon>
        <taxon>Papilionoideae</taxon>
        <taxon>50 kb inversion clade</taxon>
        <taxon>dalbergioids sensu lato</taxon>
        <taxon>Dalbergieae</taxon>
        <taxon>Pterocarpus clade</taxon>
        <taxon>Stylosanthes</taxon>
    </lineage>
</organism>
<gene>
    <name evidence="1" type="ORF">PIB30_070867</name>
</gene>
<feature type="non-terminal residue" evidence="1">
    <location>
        <position position="1"/>
    </location>
</feature>
<name>A0ABU6WPN4_9FABA</name>
<evidence type="ECO:0000313" key="2">
    <source>
        <dbReference type="Proteomes" id="UP001341840"/>
    </source>
</evidence>
<proteinExistence type="predicted"/>
<evidence type="ECO:0000313" key="1">
    <source>
        <dbReference type="EMBL" id="MED6186881.1"/>
    </source>
</evidence>
<accession>A0ABU6WPN4</accession>
<sequence length="182" mass="20193">VAENPHHQSPALKGGSSRFVAGKDRFSPQSLQLFSGSCRPSAAAAYLFRLVPILPLPSKLCPTGLRWADKPPKGLVAKIIHTKPMTKTQEHYSIHIRSKILNTCLNFDSARRYRAVARSTNYEALTLHLHSRAMGPCGRADVGRVHLEKLPLVRPHDALFLTSWLPLVIPLLSMPSYAFLNP</sequence>
<dbReference type="EMBL" id="JASCZI010182049">
    <property type="protein sequence ID" value="MED6186881.1"/>
    <property type="molecule type" value="Genomic_DNA"/>
</dbReference>
<protein>
    <submittedName>
        <fullName evidence="1">Uncharacterized protein</fullName>
    </submittedName>
</protein>
<keyword evidence="2" id="KW-1185">Reference proteome</keyword>